<reference evidence="2" key="1">
    <citation type="submission" date="2016-09" db="EMBL/GenBank/DDBJ databases">
        <authorList>
            <person name="Wibberg D."/>
        </authorList>
    </citation>
    <scope>NUCLEOTIDE SEQUENCE [LARGE SCALE GENOMIC DNA]</scope>
</reference>
<sequence length="156" mass="16437">MFRTLPVALCAVLLVSGCGSRLNPMNWFDSGPSGPADAVAVSDSDMSEIMEEATALPLVAGLKSLNAEPIPGGLILHAVGVSARQQYHSAALVPVPTDEAGVMLFDFVALPPDVATRVGTERSRELTVATKLTNRGLEGIRTLRVRSSANVLSVRR</sequence>
<evidence type="ECO:0000313" key="1">
    <source>
        <dbReference type="EMBL" id="SCM67705.1"/>
    </source>
</evidence>
<organism evidence="1 2">
    <name type="scientific">Donghicola eburneus</name>
    <dbReference type="NCBI Taxonomy" id="393278"/>
    <lineage>
        <taxon>Bacteria</taxon>
        <taxon>Pseudomonadati</taxon>
        <taxon>Pseudomonadota</taxon>
        <taxon>Alphaproteobacteria</taxon>
        <taxon>Rhodobacterales</taxon>
        <taxon>Roseobacteraceae</taxon>
        <taxon>Donghicola</taxon>
    </lineage>
</organism>
<gene>
    <name evidence="1" type="ORF">KARMA_1909</name>
</gene>
<protein>
    <submittedName>
        <fullName evidence="1">Uncharacterized protein</fullName>
    </submittedName>
</protein>
<name>A0A1M4N148_9RHOB</name>
<dbReference type="PROSITE" id="PS51257">
    <property type="entry name" value="PROKAR_LIPOPROTEIN"/>
    <property type="match status" value="1"/>
</dbReference>
<dbReference type="RefSeq" id="WP_072706343.1">
    <property type="nucleotide sequence ID" value="NZ_FMJB01000047.1"/>
</dbReference>
<evidence type="ECO:0000313" key="2">
    <source>
        <dbReference type="Proteomes" id="UP000184085"/>
    </source>
</evidence>
<dbReference type="AlphaFoldDB" id="A0A1M4N148"/>
<proteinExistence type="predicted"/>
<keyword evidence="2" id="KW-1185">Reference proteome</keyword>
<dbReference type="EMBL" id="FMJB01000047">
    <property type="protein sequence ID" value="SCM67705.1"/>
    <property type="molecule type" value="Genomic_DNA"/>
</dbReference>
<dbReference type="Proteomes" id="UP000184085">
    <property type="component" value="Unassembled WGS sequence"/>
</dbReference>
<accession>A0A1M4N148</accession>